<accession>A0A285PU12</accession>
<protein>
    <recommendedName>
        <fullName evidence="4">DUF4315 family protein</fullName>
    </recommendedName>
</protein>
<dbReference type="KEGG" id="ehl:EHLA_2049"/>
<reference evidence="3" key="1">
    <citation type="submission" date="2017-09" db="EMBL/GenBank/DDBJ databases">
        <authorList>
            <person name="Shetty A S."/>
        </authorList>
    </citation>
    <scope>NUCLEOTIDE SEQUENCE [LARGE SCALE GENOMIC DNA]</scope>
</reference>
<keyword evidence="3" id="KW-1185">Reference proteome</keyword>
<evidence type="ECO:0000313" key="2">
    <source>
        <dbReference type="EMBL" id="SOB72682.1"/>
    </source>
</evidence>
<dbReference type="RefSeq" id="WP_096240667.1">
    <property type="nucleotide sequence ID" value="NZ_LT907978.1"/>
</dbReference>
<dbReference type="Proteomes" id="UP000217549">
    <property type="component" value="Chromosome I"/>
</dbReference>
<sequence length="100" mass="11236">MGWKETIEKLEKELEKIEEKEKKISENKKEVRAKLAAAKKGQEAEKNKKIASLIEGQLGDLSDEKLDMLKLILEDNASVFHIGREQAGSDPQWKGGDGET</sequence>
<dbReference type="EMBL" id="LT907978">
    <property type="protein sequence ID" value="SOB72682.1"/>
    <property type="molecule type" value="Genomic_DNA"/>
</dbReference>
<dbReference type="AlphaFoldDB" id="A0A285PU12"/>
<proteinExistence type="predicted"/>
<evidence type="ECO:0008006" key="4">
    <source>
        <dbReference type="Google" id="ProtNLM"/>
    </source>
</evidence>
<evidence type="ECO:0000256" key="1">
    <source>
        <dbReference type="SAM" id="Coils"/>
    </source>
</evidence>
<keyword evidence="1" id="KW-0175">Coiled coil</keyword>
<gene>
    <name evidence="2" type="ORF">EHLA_2049</name>
</gene>
<feature type="coiled-coil region" evidence="1">
    <location>
        <begin position="3"/>
        <end position="37"/>
    </location>
</feature>
<organism evidence="2 3">
    <name type="scientific">Anaerobutyricum hallii</name>
    <dbReference type="NCBI Taxonomy" id="39488"/>
    <lineage>
        <taxon>Bacteria</taxon>
        <taxon>Bacillati</taxon>
        <taxon>Bacillota</taxon>
        <taxon>Clostridia</taxon>
        <taxon>Lachnospirales</taxon>
        <taxon>Lachnospiraceae</taxon>
        <taxon>Anaerobutyricum</taxon>
    </lineage>
</organism>
<name>A0A285PU12_9FIRM</name>
<evidence type="ECO:0000313" key="3">
    <source>
        <dbReference type="Proteomes" id="UP000217549"/>
    </source>
</evidence>